<name>A0A8H7ZBQ2_9ASCO</name>
<evidence type="ECO:0000256" key="14">
    <source>
        <dbReference type="PIRNR" id="PIRNR017267"/>
    </source>
</evidence>
<reference evidence="18 19" key="1">
    <citation type="submission" date="2020-12" db="EMBL/GenBank/DDBJ databases">
        <title>Effect of drift, selection, and recombination on the evolution of hybrid genomes in Candida yeast pathogens.</title>
        <authorList>
            <person name="Mixao V."/>
            <person name="Ksiezopolska E."/>
            <person name="Saus E."/>
            <person name="Boekhout T."/>
            <person name="Gacser A."/>
            <person name="Gabaldon T."/>
        </authorList>
    </citation>
    <scope>NUCLEOTIDE SEQUENCE [LARGE SCALE GENOMIC DNA]</scope>
    <source>
        <strain evidence="18 19">BP57</strain>
    </source>
</reference>
<dbReference type="AlphaFoldDB" id="A0A8H7ZBQ2"/>
<dbReference type="InterPro" id="IPR003115">
    <property type="entry name" value="ParB_N"/>
</dbReference>
<comment type="similarity">
    <text evidence="3 14">Belongs to the sulfiredoxin family.</text>
</comment>
<dbReference type="OrthoDB" id="10023328at2759"/>
<dbReference type="Gene3D" id="3.90.1530.10">
    <property type="entry name" value="Conserved hypothetical protein from pyrococcus furiosus pfu- 392566-001, ParB domain"/>
    <property type="match status" value="1"/>
</dbReference>
<evidence type="ECO:0000256" key="1">
    <source>
        <dbReference type="ARBA" id="ARBA00004123"/>
    </source>
</evidence>
<comment type="catalytic activity">
    <reaction evidence="12 14">
        <text>S-hydroxy-S-oxy-L-cysteinyl-[peroxiredoxin] + [protein]-dithiol + ATP = S-hydroxy-L-cysteinyl-[peroxiredoxin] + [protein]-disulfide + ADP + phosphate</text>
        <dbReference type="Rhea" id="RHEA:17545"/>
        <dbReference type="Rhea" id="RHEA-COMP:10593"/>
        <dbReference type="Rhea" id="RHEA-COMP:10594"/>
        <dbReference type="Rhea" id="RHEA-COMP:13681"/>
        <dbReference type="Rhea" id="RHEA-COMP:17976"/>
        <dbReference type="ChEBI" id="CHEBI:29950"/>
        <dbReference type="ChEBI" id="CHEBI:30616"/>
        <dbReference type="ChEBI" id="CHEBI:43474"/>
        <dbReference type="ChEBI" id="CHEBI:50058"/>
        <dbReference type="ChEBI" id="CHEBI:61973"/>
        <dbReference type="ChEBI" id="CHEBI:61974"/>
        <dbReference type="ChEBI" id="CHEBI:456216"/>
        <dbReference type="EC" id="1.8.98.2"/>
    </reaction>
</comment>
<dbReference type="SMART" id="SM00470">
    <property type="entry name" value="ParB"/>
    <property type="match status" value="1"/>
</dbReference>
<dbReference type="GO" id="GO:0005524">
    <property type="term" value="F:ATP binding"/>
    <property type="evidence" value="ECO:0007669"/>
    <property type="project" value="UniProtKB-KW"/>
</dbReference>
<dbReference type="FunFam" id="3.90.1530.10:FF:000005">
    <property type="entry name" value="Sulfiredoxin"/>
    <property type="match status" value="1"/>
</dbReference>
<feature type="binding site" evidence="15">
    <location>
        <begin position="79"/>
        <end position="82"/>
    </location>
    <ligand>
        <name>ATP</name>
        <dbReference type="ChEBI" id="CHEBI:30616"/>
    </ligand>
</feature>
<feature type="domain" description="ParB-like N-terminal" evidence="17">
    <location>
        <begin position="11"/>
        <end position="119"/>
    </location>
</feature>
<keyword evidence="6 14" id="KW-0547">Nucleotide-binding</keyword>
<dbReference type="InterPro" id="IPR016692">
    <property type="entry name" value="Sulfiredoxin"/>
</dbReference>
<dbReference type="GO" id="GO:0034599">
    <property type="term" value="P:cellular response to oxidative stress"/>
    <property type="evidence" value="ECO:0007669"/>
    <property type="project" value="UniProtKB-ARBA"/>
</dbReference>
<keyword evidence="5" id="KW-0963">Cytoplasm</keyword>
<evidence type="ECO:0000256" key="4">
    <source>
        <dbReference type="ARBA" id="ARBA00013055"/>
    </source>
</evidence>
<evidence type="ECO:0000256" key="3">
    <source>
        <dbReference type="ARBA" id="ARBA00009609"/>
    </source>
</evidence>
<gene>
    <name evidence="18" type="ORF">I9W82_004947</name>
</gene>
<evidence type="ECO:0000256" key="6">
    <source>
        <dbReference type="ARBA" id="ARBA00022741"/>
    </source>
</evidence>
<evidence type="ECO:0000313" key="19">
    <source>
        <dbReference type="Proteomes" id="UP000669133"/>
    </source>
</evidence>
<dbReference type="EMBL" id="JAEOAQ010000007">
    <property type="protein sequence ID" value="KAG5417314.1"/>
    <property type="molecule type" value="Genomic_DNA"/>
</dbReference>
<dbReference type="GO" id="GO:0005634">
    <property type="term" value="C:nucleus"/>
    <property type="evidence" value="ECO:0007669"/>
    <property type="project" value="UniProtKB-SubCell"/>
</dbReference>
<evidence type="ECO:0000256" key="12">
    <source>
        <dbReference type="ARBA" id="ARBA00047514"/>
    </source>
</evidence>
<evidence type="ECO:0000256" key="11">
    <source>
        <dbReference type="ARBA" id="ARBA00023242"/>
    </source>
</evidence>
<proteinExistence type="inferred from homology"/>
<evidence type="ECO:0000256" key="2">
    <source>
        <dbReference type="ARBA" id="ARBA00004496"/>
    </source>
</evidence>
<dbReference type="EC" id="1.8.98.2" evidence="4 14"/>
<dbReference type="CDD" id="cd16395">
    <property type="entry name" value="Srx"/>
    <property type="match status" value="1"/>
</dbReference>
<keyword evidence="9 14" id="KW-0560">Oxidoreductase</keyword>
<keyword evidence="10 16" id="KW-1015">Disulfide bond</keyword>
<evidence type="ECO:0000313" key="18">
    <source>
        <dbReference type="EMBL" id="KAG5417314.1"/>
    </source>
</evidence>
<evidence type="ECO:0000256" key="10">
    <source>
        <dbReference type="ARBA" id="ARBA00023157"/>
    </source>
</evidence>
<dbReference type="Proteomes" id="UP000669133">
    <property type="component" value="Unassembled WGS sequence"/>
</dbReference>
<accession>A0A8H7ZBQ2</accession>
<evidence type="ECO:0000256" key="15">
    <source>
        <dbReference type="PIRSR" id="PIRSR017267-1"/>
    </source>
</evidence>
<evidence type="ECO:0000256" key="16">
    <source>
        <dbReference type="PIRSR" id="PIRSR017267-2"/>
    </source>
</evidence>
<evidence type="ECO:0000256" key="8">
    <source>
        <dbReference type="ARBA" id="ARBA00022862"/>
    </source>
</evidence>
<dbReference type="PIRSF" id="PIRSF017267">
    <property type="entry name" value="Sulfiredoxin"/>
    <property type="match status" value="1"/>
</dbReference>
<keyword evidence="8 14" id="KW-0049">Antioxidant</keyword>
<evidence type="ECO:0000256" key="5">
    <source>
        <dbReference type="ARBA" id="ARBA00022490"/>
    </source>
</evidence>
<dbReference type="GO" id="GO:0005737">
    <property type="term" value="C:cytoplasm"/>
    <property type="evidence" value="ECO:0007669"/>
    <property type="project" value="UniProtKB-SubCell"/>
</dbReference>
<dbReference type="PANTHER" id="PTHR21348">
    <property type="match status" value="1"/>
</dbReference>
<dbReference type="SUPFAM" id="SSF110849">
    <property type="entry name" value="ParB/Sulfiredoxin"/>
    <property type="match status" value="1"/>
</dbReference>
<evidence type="ECO:0000256" key="9">
    <source>
        <dbReference type="ARBA" id="ARBA00023002"/>
    </source>
</evidence>
<feature type="disulfide bond" description="Interchain" evidence="16">
    <location>
        <position position="80"/>
    </location>
</feature>
<dbReference type="GO" id="GO:0032542">
    <property type="term" value="F:sulfiredoxin activity"/>
    <property type="evidence" value="ECO:0007669"/>
    <property type="project" value="UniProtKB-EC"/>
</dbReference>
<keyword evidence="19" id="KW-1185">Reference proteome</keyword>
<dbReference type="PANTHER" id="PTHR21348:SF2">
    <property type="entry name" value="SULFIREDOXIN-1"/>
    <property type="match status" value="1"/>
</dbReference>
<keyword evidence="11" id="KW-0539">Nucleus</keyword>
<comment type="caution">
    <text evidence="18">The sequence shown here is derived from an EMBL/GenBank/DDBJ whole genome shotgun (WGS) entry which is preliminary data.</text>
</comment>
<dbReference type="Pfam" id="PF02195">
    <property type="entry name" value="ParB_N"/>
    <property type="match status" value="1"/>
</dbReference>
<keyword evidence="7 14" id="KW-0067">ATP-binding</keyword>
<evidence type="ECO:0000256" key="7">
    <source>
        <dbReference type="ARBA" id="ARBA00022840"/>
    </source>
</evidence>
<dbReference type="RefSeq" id="XP_067546430.1">
    <property type="nucleotide sequence ID" value="XM_067694072.1"/>
</dbReference>
<comment type="subcellular location">
    <subcellularLocation>
        <location evidence="2">Cytoplasm</location>
    </subcellularLocation>
    <subcellularLocation>
        <location evidence="1">Nucleus</location>
    </subcellularLocation>
</comment>
<dbReference type="InterPro" id="IPR036086">
    <property type="entry name" value="ParB/Sulfiredoxin_sf"/>
</dbReference>
<protein>
    <recommendedName>
        <fullName evidence="13 14">Sulfiredoxin</fullName>
        <ecNumber evidence="4 14">1.8.98.2</ecNumber>
    </recommendedName>
</protein>
<evidence type="ECO:0000256" key="13">
    <source>
        <dbReference type="ARBA" id="ARBA00070917"/>
    </source>
</evidence>
<dbReference type="GeneID" id="93653576"/>
<organism evidence="18 19">
    <name type="scientific">Candida metapsilosis</name>
    <dbReference type="NCBI Taxonomy" id="273372"/>
    <lineage>
        <taxon>Eukaryota</taxon>
        <taxon>Fungi</taxon>
        <taxon>Dikarya</taxon>
        <taxon>Ascomycota</taxon>
        <taxon>Saccharomycotina</taxon>
        <taxon>Pichiomycetes</taxon>
        <taxon>Debaryomycetaceae</taxon>
        <taxon>Candida/Lodderomyces clade</taxon>
        <taxon>Candida</taxon>
    </lineage>
</organism>
<sequence>MSIQTRGLKEEYVPLHEIKRPIPPVLDYQKIDAMVSTLKGVPMSSATCKVEDITEGELPPIDVFKIREQGKTYYFAFGGCHRFQAYDRLSQENDKEILVKSRIIPATKKTLKLYLGSSVDVMFEEMDKEDSEKQG</sequence>
<evidence type="ECO:0000259" key="17">
    <source>
        <dbReference type="SMART" id="SM00470"/>
    </source>
</evidence>